<comment type="caution">
    <text evidence="2">The sequence shown here is derived from an EMBL/GenBank/DDBJ whole genome shotgun (WGS) entry which is preliminary data.</text>
</comment>
<dbReference type="InterPro" id="IPR051783">
    <property type="entry name" value="NAD(P)-dependent_oxidoreduct"/>
</dbReference>
<evidence type="ECO:0000259" key="1">
    <source>
        <dbReference type="Pfam" id="PF01370"/>
    </source>
</evidence>
<keyword evidence="3" id="KW-1185">Reference proteome</keyword>
<dbReference type="SUPFAM" id="SSF51735">
    <property type="entry name" value="NAD(P)-binding Rossmann-fold domains"/>
    <property type="match status" value="1"/>
</dbReference>
<evidence type="ECO:0000313" key="2">
    <source>
        <dbReference type="EMBL" id="GAA1559542.1"/>
    </source>
</evidence>
<dbReference type="Proteomes" id="UP001500363">
    <property type="component" value="Unassembled WGS sequence"/>
</dbReference>
<evidence type="ECO:0000313" key="3">
    <source>
        <dbReference type="Proteomes" id="UP001500363"/>
    </source>
</evidence>
<dbReference type="PANTHER" id="PTHR48079">
    <property type="entry name" value="PROTEIN YEEZ"/>
    <property type="match status" value="1"/>
</dbReference>
<gene>
    <name evidence="2" type="ORF">GCM10009741_75760</name>
</gene>
<dbReference type="InterPro" id="IPR001509">
    <property type="entry name" value="Epimerase_deHydtase"/>
</dbReference>
<reference evidence="2 3" key="1">
    <citation type="journal article" date="2019" name="Int. J. Syst. Evol. Microbiol.">
        <title>The Global Catalogue of Microorganisms (GCM) 10K type strain sequencing project: providing services to taxonomists for standard genome sequencing and annotation.</title>
        <authorList>
            <consortium name="The Broad Institute Genomics Platform"/>
            <consortium name="The Broad Institute Genome Sequencing Center for Infectious Disease"/>
            <person name="Wu L."/>
            <person name="Ma J."/>
        </authorList>
    </citation>
    <scope>NUCLEOTIDE SEQUENCE [LARGE SCALE GENOMIC DNA]</scope>
    <source>
        <strain evidence="2 3">JCM 14303</strain>
    </source>
</reference>
<dbReference type="InterPro" id="IPR036291">
    <property type="entry name" value="NAD(P)-bd_dom_sf"/>
</dbReference>
<dbReference type="PANTHER" id="PTHR48079:SF6">
    <property type="entry name" value="NAD(P)-BINDING DOMAIN-CONTAINING PROTEIN-RELATED"/>
    <property type="match status" value="1"/>
</dbReference>
<feature type="domain" description="NAD-dependent epimerase/dehydratase" evidence="1">
    <location>
        <begin position="10"/>
        <end position="240"/>
    </location>
</feature>
<organism evidence="2 3">
    <name type="scientific">Kribbella lupini</name>
    <dbReference type="NCBI Taxonomy" id="291602"/>
    <lineage>
        <taxon>Bacteria</taxon>
        <taxon>Bacillati</taxon>
        <taxon>Actinomycetota</taxon>
        <taxon>Actinomycetes</taxon>
        <taxon>Propionibacteriales</taxon>
        <taxon>Kribbellaceae</taxon>
        <taxon>Kribbella</taxon>
    </lineage>
</organism>
<accession>A0ABN2CNG5</accession>
<protein>
    <submittedName>
        <fullName evidence="2">Aldehyde reductase</fullName>
    </submittedName>
</protein>
<proteinExistence type="predicted"/>
<dbReference type="Gene3D" id="3.40.50.720">
    <property type="entry name" value="NAD(P)-binding Rossmann-like Domain"/>
    <property type="match status" value="1"/>
</dbReference>
<sequence length="337" mass="36344">MPESATRGTVVVTGATGYLAGWVIVELLQRGYHVRATVRDLERAEPTRAAIVASTTGTLELVRADLLADGGWDDAVAGADAVLHTASPMPFDAKTDLITSAREGTRRVFDAAARNGVRRVVFTSSGATARPEDPAEVATEAMWSEPAGTVAHAYPDSKIYAERLAWGLADELGLRVTTVLPSFMQGPPVGAPERAGTIDVVRRLLNGALPALPHLGWNIVDVRDVARLHVLALENPASIGERYHGSGTFHWYRDVARILRTGLPEQTRKVPTRELPNFVVRLMALRNRQLAMIVGELGITRTVDNTKAHTQLAWTPRDAETTILDTARALIADGAGC</sequence>
<name>A0ABN2CNG5_9ACTN</name>
<dbReference type="Pfam" id="PF01370">
    <property type="entry name" value="Epimerase"/>
    <property type="match status" value="1"/>
</dbReference>
<dbReference type="EMBL" id="BAAANC010000005">
    <property type="protein sequence ID" value="GAA1559542.1"/>
    <property type="molecule type" value="Genomic_DNA"/>
</dbReference>
<dbReference type="RefSeq" id="WP_344183089.1">
    <property type="nucleotide sequence ID" value="NZ_BAAANC010000005.1"/>
</dbReference>